<dbReference type="InterPro" id="IPR036457">
    <property type="entry name" value="PPM-type-like_dom_sf"/>
</dbReference>
<dbReference type="SUPFAM" id="SSF81606">
    <property type="entry name" value="PP2C-like"/>
    <property type="match status" value="1"/>
</dbReference>
<comment type="function">
    <text evidence="9">Key adapter protein that plays an essential role in JNK and NF-kappa-B activation and proinflammatory cytokines production in response to stimulation with TLRs and cytokines. Mechanistically, associates with the catalytic domain of MAP3K7/TAK1 to trigger MAP3K7/TAK1 autophosphorylation leading to its full activation. Similarly, associates with MAPK14 and triggers its autophosphorylation and subsequent activation. In turn, MAPK14 phosphorylates TAB1 and inhibits MAP3K7/TAK1 activation in a feedback control mechanism. Also plays a role in recruiting MAPK14 to the TAK1 complex for the phosphorylation of the TAB2 and TAB3 regulatory subunits.</text>
</comment>
<feature type="compositionally biased region" description="Low complexity" evidence="14">
    <location>
        <begin position="433"/>
        <end position="450"/>
    </location>
</feature>
<evidence type="ECO:0000256" key="10">
    <source>
        <dbReference type="ARBA" id="ARBA00062935"/>
    </source>
</evidence>
<dbReference type="GO" id="GO:0004722">
    <property type="term" value="F:protein serine/threonine phosphatase activity"/>
    <property type="evidence" value="ECO:0007669"/>
    <property type="project" value="InterPro"/>
</dbReference>
<keyword evidence="5" id="KW-0256">Endoplasmic reticulum</keyword>
<keyword evidence="3" id="KW-0963">Cytoplasm</keyword>
<evidence type="ECO:0000256" key="14">
    <source>
        <dbReference type="SAM" id="MobiDB-lite"/>
    </source>
</evidence>
<feature type="domain" description="PPM-type phosphatase" evidence="15">
    <location>
        <begin position="38"/>
        <end position="378"/>
    </location>
</feature>
<protein>
    <recommendedName>
        <fullName evidence="11">TGF-beta-activated kinase 1 and MAP3K7-binding protein 1</fullName>
    </recommendedName>
    <alternativeName>
        <fullName evidence="12">Mitogen-activated protein kinase kinase kinase 7-interacting protein 1</fullName>
    </alternativeName>
    <alternativeName>
        <fullName evidence="13">TGF-beta-activated kinase 1-binding protein 1</fullName>
    </alternativeName>
</protein>
<dbReference type="GO" id="GO:0007165">
    <property type="term" value="P:signal transduction"/>
    <property type="evidence" value="ECO:0007669"/>
    <property type="project" value="UniProtKB-ARBA"/>
</dbReference>
<dbReference type="AlphaFoldDB" id="A0A8J1XZK1"/>
<feature type="region of interest" description="Disordered" evidence="14">
    <location>
        <begin position="496"/>
        <end position="561"/>
    </location>
</feature>
<organism evidence="16 17">
    <name type="scientific">Owenia fusiformis</name>
    <name type="common">Polychaete worm</name>
    <dbReference type="NCBI Taxonomy" id="6347"/>
    <lineage>
        <taxon>Eukaryota</taxon>
        <taxon>Metazoa</taxon>
        <taxon>Spiralia</taxon>
        <taxon>Lophotrochozoa</taxon>
        <taxon>Annelida</taxon>
        <taxon>Polychaeta</taxon>
        <taxon>Sedentaria</taxon>
        <taxon>Canalipalpata</taxon>
        <taxon>Sabellida</taxon>
        <taxon>Oweniida</taxon>
        <taxon>Oweniidae</taxon>
        <taxon>Owenia</taxon>
    </lineage>
</organism>
<dbReference type="OrthoDB" id="10049211at2759"/>
<sequence length="561" mass="62087">MASLTPQIAGSPPARINSQSSTYALSWTDDLPVCHESGVGFSTNQIYREDGHRVEEHAFEDRSFHFSLENGCDLYGVFDGHDGVRAADFATQRMPAELLLGQLEGKTDENEIREIVRQAFISVEKGYFETLDEALAEKAHLEGQIPEGITPQDIAGEQPELANKLQALTDQIHGGTTAVLALIHNKKLYVANVGDSRALLCKEDKDGRLRVKQLSVDHTVDNQNELQRLADLGLDVEKIRQNRLIGKMEYTRSIGDYPVKGGYKEIELLSGASSEPVIEEPDILQDAISLEDSRGFLLLMSDGLYKSLQDATGRPRVNAEITSLVAREFGIQTTLNGIAQSVVDKVVRIHHDAFMTGTPNQKSKTQKRDDMTLLVRNFNYPLQAIGSPTYLPASMPYQGRTNTNEPLHLTIGDREPPSVNRSLFMRTNGTTISSTLTGTNYTNNSTSSNEDSNRGSGEQRFFSKKRSLPLDEKGEIEGYVDFGNYFSALEAMDPTEREQFEEEVKVRPNYEPIKEEPERSESIEEADGSGGAPVPDTGFAEEPKTPDDEIAAPLTTTKIEP</sequence>
<dbReference type="GO" id="GO:0005829">
    <property type="term" value="C:cytosol"/>
    <property type="evidence" value="ECO:0007669"/>
    <property type="project" value="UniProtKB-SubCell"/>
</dbReference>
<keyword evidence="7" id="KW-0472">Membrane</keyword>
<name>A0A8J1XZK1_OWEFU</name>
<dbReference type="InterPro" id="IPR015655">
    <property type="entry name" value="PP2C"/>
</dbReference>
<keyword evidence="8" id="KW-0325">Glycoprotein</keyword>
<comment type="caution">
    <text evidence="16">The sequence shown here is derived from an EMBL/GenBank/DDBJ whole genome shotgun (WGS) entry which is preliminary data.</text>
</comment>
<evidence type="ECO:0000256" key="1">
    <source>
        <dbReference type="ARBA" id="ARBA00004397"/>
    </source>
</evidence>
<dbReference type="PANTHER" id="PTHR13832:SF533">
    <property type="entry name" value="TGF-BETA-ACTIVATED KINASE 1 AND MAP3K7-BINDING PROTEIN 1"/>
    <property type="match status" value="1"/>
</dbReference>
<evidence type="ECO:0000256" key="5">
    <source>
        <dbReference type="ARBA" id="ARBA00022824"/>
    </source>
</evidence>
<evidence type="ECO:0000256" key="3">
    <source>
        <dbReference type="ARBA" id="ARBA00022490"/>
    </source>
</evidence>
<dbReference type="SMART" id="SM00332">
    <property type="entry name" value="PP2Cc"/>
    <property type="match status" value="1"/>
</dbReference>
<dbReference type="GO" id="GO:0005789">
    <property type="term" value="C:endoplasmic reticulum membrane"/>
    <property type="evidence" value="ECO:0007669"/>
    <property type="project" value="UniProtKB-SubCell"/>
</dbReference>
<dbReference type="Proteomes" id="UP000749559">
    <property type="component" value="Unassembled WGS sequence"/>
</dbReference>
<comment type="subcellular location">
    <subcellularLocation>
        <location evidence="2">Cytoplasm</location>
        <location evidence="2">Cytosol</location>
    </subcellularLocation>
    <subcellularLocation>
        <location evidence="1">Endoplasmic reticulum membrane</location>
        <topology evidence="1">Peripheral membrane protein</topology>
        <orientation evidence="1">Cytoplasmic side</orientation>
    </subcellularLocation>
</comment>
<dbReference type="InterPro" id="IPR001932">
    <property type="entry name" value="PPM-type_phosphatase-like_dom"/>
</dbReference>
<dbReference type="GO" id="GO:0008047">
    <property type="term" value="F:enzyme activator activity"/>
    <property type="evidence" value="ECO:0007669"/>
    <property type="project" value="UniProtKB-ARBA"/>
</dbReference>
<feature type="region of interest" description="Disordered" evidence="14">
    <location>
        <begin position="428"/>
        <end position="466"/>
    </location>
</feature>
<evidence type="ECO:0000256" key="6">
    <source>
        <dbReference type="ARBA" id="ARBA00022843"/>
    </source>
</evidence>
<keyword evidence="6" id="KW-0832">Ubl conjugation</keyword>
<reference evidence="16" key="1">
    <citation type="submission" date="2022-03" db="EMBL/GenBank/DDBJ databases">
        <authorList>
            <person name="Martin C."/>
        </authorList>
    </citation>
    <scope>NUCLEOTIDE SEQUENCE</scope>
</reference>
<dbReference type="Gene3D" id="3.60.40.10">
    <property type="entry name" value="PPM-type phosphatase domain"/>
    <property type="match status" value="1"/>
</dbReference>
<keyword evidence="17" id="KW-1185">Reference proteome</keyword>
<evidence type="ECO:0000256" key="8">
    <source>
        <dbReference type="ARBA" id="ARBA00023180"/>
    </source>
</evidence>
<evidence type="ECO:0000313" key="16">
    <source>
        <dbReference type="EMBL" id="CAH1795407.1"/>
    </source>
</evidence>
<evidence type="ECO:0000256" key="13">
    <source>
        <dbReference type="ARBA" id="ARBA00080658"/>
    </source>
</evidence>
<proteinExistence type="predicted"/>
<accession>A0A8J1XZK1</accession>
<dbReference type="FunFam" id="3.60.40.10:FF:000014">
    <property type="entry name" value="TGF-beta-activated kinase 1 and MAP3K7-binding protein 1-like"/>
    <property type="match status" value="1"/>
</dbReference>
<evidence type="ECO:0000256" key="9">
    <source>
        <dbReference type="ARBA" id="ARBA00057862"/>
    </source>
</evidence>
<evidence type="ECO:0000259" key="15">
    <source>
        <dbReference type="PROSITE" id="PS51746"/>
    </source>
</evidence>
<dbReference type="GO" id="GO:1902533">
    <property type="term" value="P:positive regulation of intracellular signal transduction"/>
    <property type="evidence" value="ECO:0007669"/>
    <property type="project" value="UniProtKB-ARBA"/>
</dbReference>
<evidence type="ECO:0000256" key="2">
    <source>
        <dbReference type="ARBA" id="ARBA00004514"/>
    </source>
</evidence>
<dbReference type="EMBL" id="CAIIXF020000009">
    <property type="protein sequence ID" value="CAH1795407.1"/>
    <property type="molecule type" value="Genomic_DNA"/>
</dbReference>
<evidence type="ECO:0000256" key="11">
    <source>
        <dbReference type="ARBA" id="ARBA00074232"/>
    </source>
</evidence>
<feature type="compositionally biased region" description="Basic and acidic residues" evidence="14">
    <location>
        <begin position="496"/>
        <end position="522"/>
    </location>
</feature>
<dbReference type="Pfam" id="PF00481">
    <property type="entry name" value="PP2C"/>
    <property type="match status" value="1"/>
</dbReference>
<evidence type="ECO:0000256" key="7">
    <source>
        <dbReference type="ARBA" id="ARBA00023136"/>
    </source>
</evidence>
<comment type="subunit">
    <text evidence="10">Interacts with XIAP and BIRC7. Interacts with TRAF6 and MAP3K7; during IL-1 signaling. Identified in the TRIKA2 complex composed of MAP3K7, TAB1 and TAB2. Interacts with TRAF6 and MAPK14; these interactions allow MAPK14 autophosphorylation. Interacts with STING1; interaction takes place following cGAMP activation and promotes TAB1 recruitment to the endoplasmic reticulum, triggering MAP3K7/TAK1 activation and STING1 phosphorylation.</text>
</comment>
<evidence type="ECO:0000256" key="12">
    <source>
        <dbReference type="ARBA" id="ARBA00080486"/>
    </source>
</evidence>
<keyword evidence="4" id="KW-0597">Phosphoprotein</keyword>
<evidence type="ECO:0000313" key="17">
    <source>
        <dbReference type="Proteomes" id="UP000749559"/>
    </source>
</evidence>
<gene>
    <name evidence="16" type="ORF">OFUS_LOCUS19952</name>
</gene>
<dbReference type="PROSITE" id="PS51746">
    <property type="entry name" value="PPM_2"/>
    <property type="match status" value="1"/>
</dbReference>
<dbReference type="CDD" id="cd00143">
    <property type="entry name" value="PP2Cc"/>
    <property type="match status" value="1"/>
</dbReference>
<evidence type="ECO:0000256" key="4">
    <source>
        <dbReference type="ARBA" id="ARBA00022553"/>
    </source>
</evidence>
<dbReference type="PANTHER" id="PTHR13832">
    <property type="entry name" value="PROTEIN PHOSPHATASE 2C"/>
    <property type="match status" value="1"/>
</dbReference>